<dbReference type="PANTHER" id="PTHR23502">
    <property type="entry name" value="MAJOR FACILITATOR SUPERFAMILY"/>
    <property type="match status" value="1"/>
</dbReference>
<dbReference type="Pfam" id="PF01920">
    <property type="entry name" value="Prefoldin_2"/>
    <property type="match status" value="1"/>
</dbReference>
<dbReference type="PROSITE" id="PS50850">
    <property type="entry name" value="MFS"/>
    <property type="match status" value="1"/>
</dbReference>
<evidence type="ECO:0000256" key="2">
    <source>
        <dbReference type="ARBA" id="ARBA00008045"/>
    </source>
</evidence>
<dbReference type="GO" id="GO:0005737">
    <property type="term" value="C:cytoplasm"/>
    <property type="evidence" value="ECO:0007669"/>
    <property type="project" value="UniProtKB-ARBA"/>
</dbReference>
<keyword evidence="14" id="KW-1185">Reference proteome</keyword>
<proteinExistence type="inferred from homology"/>
<evidence type="ECO:0000256" key="7">
    <source>
        <dbReference type="ARBA" id="ARBA00023186"/>
    </source>
</evidence>
<organism evidence="13 14">
    <name type="scientific">Letharia lupina</name>
    <dbReference type="NCBI Taxonomy" id="560253"/>
    <lineage>
        <taxon>Eukaryota</taxon>
        <taxon>Fungi</taxon>
        <taxon>Dikarya</taxon>
        <taxon>Ascomycota</taxon>
        <taxon>Pezizomycotina</taxon>
        <taxon>Lecanoromycetes</taxon>
        <taxon>OSLEUM clade</taxon>
        <taxon>Lecanoromycetidae</taxon>
        <taxon>Lecanorales</taxon>
        <taxon>Lecanorineae</taxon>
        <taxon>Parmeliaceae</taxon>
        <taxon>Letharia</taxon>
    </lineage>
</organism>
<keyword evidence="6 11" id="KW-0472">Membrane</keyword>
<dbReference type="GO" id="GO:0005886">
    <property type="term" value="C:plasma membrane"/>
    <property type="evidence" value="ECO:0007669"/>
    <property type="project" value="TreeGrafter"/>
</dbReference>
<dbReference type="InterPro" id="IPR009053">
    <property type="entry name" value="Prefoldin"/>
</dbReference>
<evidence type="ECO:0000256" key="9">
    <source>
        <dbReference type="SAM" id="Coils"/>
    </source>
</evidence>
<feature type="transmembrane region" description="Helical" evidence="11">
    <location>
        <begin position="363"/>
        <end position="385"/>
    </location>
</feature>
<evidence type="ECO:0000313" key="13">
    <source>
        <dbReference type="EMBL" id="KAF6217604.1"/>
    </source>
</evidence>
<evidence type="ECO:0000256" key="3">
    <source>
        <dbReference type="ARBA" id="ARBA00008335"/>
    </source>
</evidence>
<keyword evidence="5 11" id="KW-1133">Transmembrane helix</keyword>
<feature type="region of interest" description="Disordered" evidence="10">
    <location>
        <begin position="718"/>
        <end position="747"/>
    </location>
</feature>
<dbReference type="AlphaFoldDB" id="A0A8H6C6B7"/>
<dbReference type="CDD" id="cd17323">
    <property type="entry name" value="MFS_Tpo1_MDR_like"/>
    <property type="match status" value="1"/>
</dbReference>
<comment type="caution">
    <text evidence="13">The sequence shown here is derived from an EMBL/GenBank/DDBJ whole genome shotgun (WGS) entry which is preliminary data.</text>
</comment>
<feature type="transmembrane region" description="Helical" evidence="11">
    <location>
        <begin position="338"/>
        <end position="357"/>
    </location>
</feature>
<evidence type="ECO:0000256" key="11">
    <source>
        <dbReference type="SAM" id="Phobius"/>
    </source>
</evidence>
<name>A0A8H6C6B7_9LECA</name>
<evidence type="ECO:0000256" key="6">
    <source>
        <dbReference type="ARBA" id="ARBA00023136"/>
    </source>
</evidence>
<reference evidence="13 14" key="1">
    <citation type="journal article" date="2020" name="Genomics">
        <title>Complete, high-quality genomes from long-read metagenomic sequencing of two wolf lichen thalli reveals enigmatic genome architecture.</title>
        <authorList>
            <person name="McKenzie S.K."/>
            <person name="Walston R.F."/>
            <person name="Allen J.L."/>
        </authorList>
    </citation>
    <scope>NUCLEOTIDE SEQUENCE [LARGE SCALE GENOMIC DNA]</scope>
    <source>
        <strain evidence="13">WasteWater1</strain>
    </source>
</reference>
<dbReference type="GO" id="GO:0022857">
    <property type="term" value="F:transmembrane transporter activity"/>
    <property type="evidence" value="ECO:0007669"/>
    <property type="project" value="InterPro"/>
</dbReference>
<evidence type="ECO:0000256" key="8">
    <source>
        <dbReference type="ARBA" id="ARBA00024667"/>
    </source>
</evidence>
<dbReference type="InterPro" id="IPR020846">
    <property type="entry name" value="MFS_dom"/>
</dbReference>
<evidence type="ECO:0000256" key="1">
    <source>
        <dbReference type="ARBA" id="ARBA00004141"/>
    </source>
</evidence>
<feature type="domain" description="Major facilitator superfamily (MFS) profile" evidence="12">
    <location>
        <begin position="271"/>
        <end position="699"/>
    </location>
</feature>
<evidence type="ECO:0000259" key="12">
    <source>
        <dbReference type="PROSITE" id="PS50850"/>
    </source>
</evidence>
<dbReference type="InterPro" id="IPR011701">
    <property type="entry name" value="MFS"/>
</dbReference>
<dbReference type="Gene3D" id="1.20.1250.20">
    <property type="entry name" value="MFS general substrate transporter like domains"/>
    <property type="match status" value="1"/>
</dbReference>
<keyword evidence="4 11" id="KW-0812">Transmembrane</keyword>
<feature type="transmembrane region" description="Helical" evidence="11">
    <location>
        <begin position="269"/>
        <end position="288"/>
    </location>
</feature>
<feature type="region of interest" description="Disordered" evidence="10">
    <location>
        <begin position="200"/>
        <end position="228"/>
    </location>
</feature>
<dbReference type="GeneID" id="59335107"/>
<keyword evidence="7" id="KW-0143">Chaperone</keyword>
<evidence type="ECO:0000313" key="14">
    <source>
        <dbReference type="Proteomes" id="UP000593566"/>
    </source>
</evidence>
<accession>A0A8H6C6B7</accession>
<evidence type="ECO:0000256" key="4">
    <source>
        <dbReference type="ARBA" id="ARBA00022692"/>
    </source>
</evidence>
<evidence type="ECO:0000256" key="10">
    <source>
        <dbReference type="SAM" id="MobiDB-lite"/>
    </source>
</evidence>
<feature type="coiled-coil region" evidence="9">
    <location>
        <begin position="40"/>
        <end position="70"/>
    </location>
</feature>
<feature type="transmembrane region" description="Helical" evidence="11">
    <location>
        <begin position="308"/>
        <end position="326"/>
    </location>
</feature>
<dbReference type="InterPro" id="IPR036259">
    <property type="entry name" value="MFS_trans_sf"/>
</dbReference>
<gene>
    <name evidence="13" type="ORF">HO133_006706</name>
</gene>
<sequence>MLIGYELSKEDEAAVGKDELEVRREDQDKINKFSRLHQRETALEDELKVKAKDKEDLEELSNELELADEDDKIPYKIGDTFVSLPLPEVQEMLASSTEQIEESVSAVEGKLSTVREEMEQLKVQLNHDSLFHGFKHLLLHKFSGFESPLYISRSLGKNFNVRHWGNMSRSKYGQGLQCLNHDIAVSSDIHVEDKSWESALDQSDSIGPDGNCTHESSASSAEDTRKVDDRIKIEEEDIHGKPDHEERIIVSFPDGDPENPYNWPMRKKIYILLAGIVAVINSTLGSSLPSNAINYIAPYFHVTDEQQLVLPISLFLVGYVLGPLIFGPLSETYGRRIIMLSSFVVFTLFTMACALAPNWPAFLVFRLICGINASSAIAVVGGLYADVFGNPVIRGRAMAIFMAATTCGPMLAPLISGFVSVVSWRWTFWVGLIVAGASLAFLSLLPETYGPIILKKRANRMRKESANPNIFAAIELEKKGARQMMTVTLMRPVHMIVYEAIVLFTCLYLSIAYAIFYLFFEAYPIIFEGLYHMNTGVAGLAFLPIMVGAVIALGIFLWYDTILQRAKKANANWASIEEYRRLPLACLGGPLYVISLFWLGWSASPHVHWIVPMLAGVPFGMGFMLIFMALLNYITDAYEVYAASGMAATSCCRSIFGAVLPLAAAPMYKSLGVSWASTLLGFLSLAMSIIPFAFIKYGDRIRENSKFCQELKKRKEQIAMENEKEKDKSVGHRHAARPEELESGEKE</sequence>
<dbReference type="GO" id="GO:0051082">
    <property type="term" value="F:unfolded protein binding"/>
    <property type="evidence" value="ECO:0007669"/>
    <property type="project" value="InterPro"/>
</dbReference>
<dbReference type="GO" id="GO:0006457">
    <property type="term" value="P:protein folding"/>
    <property type="evidence" value="ECO:0007669"/>
    <property type="project" value="InterPro"/>
</dbReference>
<dbReference type="FunFam" id="1.10.287.370:FF:000005">
    <property type="entry name" value="Prefoldin subunit 4"/>
    <property type="match status" value="1"/>
</dbReference>
<feature type="transmembrane region" description="Helical" evidence="11">
    <location>
        <begin position="582"/>
        <end position="601"/>
    </location>
</feature>
<dbReference type="RefSeq" id="XP_037147039.1">
    <property type="nucleotide sequence ID" value="XM_037297603.1"/>
</dbReference>
<dbReference type="GO" id="GO:0016272">
    <property type="term" value="C:prefoldin complex"/>
    <property type="evidence" value="ECO:0007669"/>
    <property type="project" value="InterPro"/>
</dbReference>
<comment type="function">
    <text evidence="8">Binds specifically to cytosolic chaperonin (c-CPN) and transfers target proteins to it. Binds to nascent polypeptide chain and promotes folding in an environment in which there are many competing pathways for nonnative proteins.</text>
</comment>
<feature type="transmembrane region" description="Helical" evidence="11">
    <location>
        <begin position="495"/>
        <end position="520"/>
    </location>
</feature>
<dbReference type="Gene3D" id="1.10.287.370">
    <property type="match status" value="1"/>
</dbReference>
<dbReference type="SUPFAM" id="SSF46579">
    <property type="entry name" value="Prefoldin"/>
    <property type="match status" value="1"/>
</dbReference>
<feature type="transmembrane region" description="Helical" evidence="11">
    <location>
        <begin position="428"/>
        <end position="454"/>
    </location>
</feature>
<protein>
    <recommendedName>
        <fullName evidence="12">Major facilitator superfamily (MFS) profile domain-containing protein</fullName>
    </recommendedName>
</protein>
<comment type="similarity">
    <text evidence="2">Belongs to the prefoldin subunit beta family.</text>
</comment>
<feature type="transmembrane region" description="Helical" evidence="11">
    <location>
        <begin position="397"/>
        <end position="422"/>
    </location>
</feature>
<dbReference type="InterPro" id="IPR002777">
    <property type="entry name" value="PFD_beta-like"/>
</dbReference>
<dbReference type="Pfam" id="PF07690">
    <property type="entry name" value="MFS_1"/>
    <property type="match status" value="1"/>
</dbReference>
<comment type="similarity">
    <text evidence="3">Belongs to the major facilitator superfamily.</text>
</comment>
<evidence type="ECO:0000256" key="5">
    <source>
        <dbReference type="ARBA" id="ARBA00022989"/>
    </source>
</evidence>
<comment type="subcellular location">
    <subcellularLocation>
        <location evidence="1">Membrane</location>
        <topology evidence="1">Multi-pass membrane protein</topology>
    </subcellularLocation>
</comment>
<dbReference type="FunFam" id="1.20.1250.20:FF:000082">
    <property type="entry name" value="MFS multidrug transporter, putative"/>
    <property type="match status" value="1"/>
</dbReference>
<dbReference type="CDD" id="cd23165">
    <property type="entry name" value="Prefoldin_4"/>
    <property type="match status" value="1"/>
</dbReference>
<dbReference type="Proteomes" id="UP000593566">
    <property type="component" value="Unassembled WGS sequence"/>
</dbReference>
<feature type="transmembrane region" description="Helical" evidence="11">
    <location>
        <begin position="640"/>
        <end position="663"/>
    </location>
</feature>
<dbReference type="EMBL" id="JACCJB010000026">
    <property type="protein sequence ID" value="KAF6217604.1"/>
    <property type="molecule type" value="Genomic_DNA"/>
</dbReference>
<feature type="transmembrane region" description="Helical" evidence="11">
    <location>
        <begin position="540"/>
        <end position="561"/>
    </location>
</feature>
<dbReference type="PANTHER" id="PTHR23502:SF74">
    <property type="entry name" value="MAJOR FACILITATOR SUPERFAMILY (MFS) PROFILE DOMAIN-CONTAINING PROTEIN"/>
    <property type="match status" value="1"/>
</dbReference>
<feature type="transmembrane region" description="Helical" evidence="11">
    <location>
        <begin position="607"/>
        <end position="633"/>
    </location>
</feature>
<keyword evidence="9" id="KW-0175">Coiled coil</keyword>
<dbReference type="SUPFAM" id="SSF103473">
    <property type="entry name" value="MFS general substrate transporter"/>
    <property type="match status" value="1"/>
</dbReference>
<feature type="transmembrane region" description="Helical" evidence="11">
    <location>
        <begin position="675"/>
        <end position="695"/>
    </location>
</feature>